<evidence type="ECO:0000313" key="3">
    <source>
        <dbReference type="EMBL" id="CAF1438914.1"/>
    </source>
</evidence>
<evidence type="ECO:0000313" key="2">
    <source>
        <dbReference type="EMBL" id="CAF0825573.1"/>
    </source>
</evidence>
<name>A0A813U951_ADIRI</name>
<dbReference type="Pfam" id="PF02458">
    <property type="entry name" value="Transferase"/>
    <property type="match status" value="1"/>
</dbReference>
<dbReference type="InterPro" id="IPR050317">
    <property type="entry name" value="Plant_Fungal_Acyltransferase"/>
</dbReference>
<accession>A0A813U951</accession>
<dbReference type="Proteomes" id="UP000663828">
    <property type="component" value="Unassembled WGS sequence"/>
</dbReference>
<organism evidence="2 4">
    <name type="scientific">Adineta ricciae</name>
    <name type="common">Rotifer</name>
    <dbReference type="NCBI Taxonomy" id="249248"/>
    <lineage>
        <taxon>Eukaryota</taxon>
        <taxon>Metazoa</taxon>
        <taxon>Spiralia</taxon>
        <taxon>Gnathifera</taxon>
        <taxon>Rotifera</taxon>
        <taxon>Eurotatoria</taxon>
        <taxon>Bdelloidea</taxon>
        <taxon>Adinetida</taxon>
        <taxon>Adinetidae</taxon>
        <taxon>Adineta</taxon>
    </lineage>
</organism>
<reference evidence="2" key="1">
    <citation type="submission" date="2021-02" db="EMBL/GenBank/DDBJ databases">
        <authorList>
            <person name="Nowell W R."/>
        </authorList>
    </citation>
    <scope>NUCLEOTIDE SEQUENCE</scope>
</reference>
<dbReference type="Gene3D" id="3.30.559.10">
    <property type="entry name" value="Chloramphenicol acetyltransferase-like domain"/>
    <property type="match status" value="2"/>
</dbReference>
<gene>
    <name evidence="3" type="ORF">EDS130_LOCUS38726</name>
    <name evidence="2" type="ORF">XAT740_LOCUS4189</name>
</gene>
<keyword evidence="4" id="KW-1185">Reference proteome</keyword>
<dbReference type="InterPro" id="IPR023213">
    <property type="entry name" value="CAT-like_dom_sf"/>
</dbReference>
<keyword evidence="1" id="KW-0808">Transferase</keyword>
<protein>
    <submittedName>
        <fullName evidence="2">Uncharacterized protein</fullName>
    </submittedName>
</protein>
<dbReference type="EMBL" id="CAJNOJ010000412">
    <property type="protein sequence ID" value="CAF1438914.1"/>
    <property type="molecule type" value="Genomic_DNA"/>
</dbReference>
<dbReference type="Proteomes" id="UP000663852">
    <property type="component" value="Unassembled WGS sequence"/>
</dbReference>
<dbReference type="SUPFAM" id="SSF52777">
    <property type="entry name" value="CoA-dependent acyltransferases"/>
    <property type="match status" value="1"/>
</dbReference>
<sequence length="440" mass="50803">MLSLINASSPSGNDRRVKLLSTDLIFGGIDNVFVYPSLDVDRLKDAVSRTLSFWPIVTGRVIIENNEDYYIKFSDQSIPFTYTENDELDQWPNLPVIIDDVNVLKPFIDSVQYKPETEPLLRLKVTRLVRSNEYIFGVSFCHIMGDADSNLHFLNDLSQAYQQLEPILPRPTFERHPLGSENRDFTSSSVLKLYQNVQKKETVLARLSEEHSTTEPLNMSFSSEQIARLHHLASGNNSNVTPHDALCAYIILLLNKHAFPTEDQCIRRVYMLINYRDVSERLAGKSYVANAIMQPLSEDFPDPYSLSSIAQTIRRLVKTARQEEFLNNWVTSANALMKQFIQNGEINFTWDKDELIFNSNYKYDWTDRVHLGMKGQCRFHTAGLFKFYFRIFQLNPIIDHQGHWKKDQGGAEVAFRIPKGDMKEKLLQGWKEDVAGNFKR</sequence>
<dbReference type="PANTHER" id="PTHR31642">
    <property type="entry name" value="TRICHOTHECENE 3-O-ACETYLTRANSFERASE"/>
    <property type="match status" value="1"/>
</dbReference>
<comment type="caution">
    <text evidence="2">The sequence shown here is derived from an EMBL/GenBank/DDBJ whole genome shotgun (WGS) entry which is preliminary data.</text>
</comment>
<dbReference type="EMBL" id="CAJNOR010000168">
    <property type="protein sequence ID" value="CAF0825573.1"/>
    <property type="molecule type" value="Genomic_DNA"/>
</dbReference>
<evidence type="ECO:0000313" key="4">
    <source>
        <dbReference type="Proteomes" id="UP000663828"/>
    </source>
</evidence>
<evidence type="ECO:0000256" key="1">
    <source>
        <dbReference type="ARBA" id="ARBA00022679"/>
    </source>
</evidence>
<dbReference type="AlphaFoldDB" id="A0A813U951"/>
<dbReference type="OrthoDB" id="1862401at2759"/>
<dbReference type="GO" id="GO:0016747">
    <property type="term" value="F:acyltransferase activity, transferring groups other than amino-acyl groups"/>
    <property type="evidence" value="ECO:0007669"/>
    <property type="project" value="TreeGrafter"/>
</dbReference>
<dbReference type="PANTHER" id="PTHR31642:SF310">
    <property type="entry name" value="FATTY ALCOHOL:CAFFEOYL-COA ACYLTRANSFERASE"/>
    <property type="match status" value="1"/>
</dbReference>
<proteinExistence type="predicted"/>